<keyword evidence="13" id="KW-1185">Reference proteome</keyword>
<keyword evidence="3" id="KW-0677">Repeat</keyword>
<evidence type="ECO:0000256" key="10">
    <source>
        <dbReference type="SAM" id="SignalP"/>
    </source>
</evidence>
<feature type="chain" id="PRO_5035763981" description="Cadherin domain-containing protein" evidence="10">
    <location>
        <begin position="20"/>
        <end position="1225"/>
    </location>
</feature>
<evidence type="ECO:0000256" key="2">
    <source>
        <dbReference type="ARBA" id="ARBA00022692"/>
    </source>
</evidence>
<evidence type="ECO:0000256" key="5">
    <source>
        <dbReference type="ARBA" id="ARBA00022889"/>
    </source>
</evidence>
<evidence type="ECO:0000256" key="1">
    <source>
        <dbReference type="ARBA" id="ARBA00004370"/>
    </source>
</evidence>
<dbReference type="Proteomes" id="UP000683360">
    <property type="component" value="Unassembled WGS sequence"/>
</dbReference>
<feature type="signal peptide" evidence="10">
    <location>
        <begin position="1"/>
        <end position="19"/>
    </location>
</feature>
<evidence type="ECO:0000313" key="12">
    <source>
        <dbReference type="EMBL" id="CAG2252802.1"/>
    </source>
</evidence>
<evidence type="ECO:0000313" key="13">
    <source>
        <dbReference type="Proteomes" id="UP000683360"/>
    </source>
</evidence>
<dbReference type="PANTHER" id="PTHR24025:SF31">
    <property type="entry name" value="NEURAL-CADHERIN"/>
    <property type="match status" value="1"/>
</dbReference>
<dbReference type="GO" id="GO:0016020">
    <property type="term" value="C:membrane"/>
    <property type="evidence" value="ECO:0007669"/>
    <property type="project" value="UniProtKB-SubCell"/>
</dbReference>
<keyword evidence="10" id="KW-0732">Signal</keyword>
<sequence>MNSLLRLFLVLLQIYGISGITPCTGNDYVGEQDPKKKKEHTDAETGTVVLLNQDKYIYTCCGFIYQWEFYASSTGTIEAQVWRHVSGNTYTMVGSNTLTATSSRPYKMSNIKHKVKSFYFIGADSEKIQTISNGQRIRTNKDDYVGLHSTGNFIITHKDEGGGKNRKKLTGQTSTMTSSQDLDWSAAADKNEKYAIYSYVQQSATPSLSGLGTSTFFNDELSIGDSAGTITTTDSDPEDIGSLTLTILSISNSGSTYFEIVAGSNDITVKAVPPVGTYLVMMEVEDPCTLSSTGGKAITINNSQKVPPEMNNLPGSVSISEDTAGSTLFFTINATDTVTDPLTCTDIGGSTIFSVTAIPSTSDFGVYLNAGITLDYDTTSTHTVTVECSDGDDTDDGTLTINLIRNQPPVIQSLPDTTSLSEDANTNTLLHTLIVTDAESNTITCTLNPTSTIFDVSLIAPANTAYGIYLTGGTPLDYDTTSSYSLTVECSDNRRSDTGTYTVNLIRNTPPVIQNLPDSTSLIEDANTSTLLHTLTVTDAESDTMTCTLNPTSAIFDISLIAPANTAYGIYLTGGTTLDYDTTSTYSLTVECSDNRRSDTGTFTVNLIRNTPPEINSLPNTESISEDVSTRTLIHNLNVTDVNAADIITCTLNSNNALFELSKLPPALDEYGVFLKGGTSLNYDSTPSYLLDIECADHRRNVTDVLTVNIIQNEPPTIVNLPMSSEILESITAESLLYTVSVTDPTNDTVTCTLTTATTMFYLQIGSNQYDKSTVSAKTTTIGQVIFTVQSIDPENDNLQYTMTTSMLTAPFLINQNTGEISLSRSIAAELVSGYELYISVSDGRNVIASRTLSVRITEINSPPEFLTPSHTVTILEGINIGSTIFQPVLTDADVSDVHTFSVSYSPPEGAVYFQVDSSSGIITSLANIDYEIIPFKTFLLMISGSDSLMEDSTNITLNIQNVNEPPTFTKKNYQFTDTENTAGTVLQNPYYQYTDEDGDTLTFSFNCGVDTGRLDMDSTTGLLSYAINYDLDEIRTASQINCDVYISDTEYTDTAYVNITVLNDNDNSPKFEHPEYTFFVPITTGVGSVVGKTQATDIDIGSNGDVHYHLTQEGVSNALFEIDDNGSIKLIQSLTSYAEGSVLDFTVYAVDSGGNQDTAAVYIMLPVPYEPTASTQNEIQYMTFFSYAPNMAWFVPLTFVLSITLIVVIHTLYTSKCSCKSSKQ</sequence>
<dbReference type="Gene3D" id="2.60.40.60">
    <property type="entry name" value="Cadherins"/>
    <property type="match status" value="7"/>
</dbReference>
<feature type="domain" description="Cadherin" evidence="11">
    <location>
        <begin position="867"/>
        <end position="969"/>
    </location>
</feature>
<dbReference type="InterPro" id="IPR015919">
    <property type="entry name" value="Cadherin-like_sf"/>
</dbReference>
<dbReference type="AlphaFoldDB" id="A0A8S3V8G3"/>
<dbReference type="EMBL" id="CAJPWZ010003132">
    <property type="protein sequence ID" value="CAG2252802.1"/>
    <property type="molecule type" value="Genomic_DNA"/>
</dbReference>
<dbReference type="OrthoDB" id="6107745at2759"/>
<feature type="domain" description="Cadherin" evidence="11">
    <location>
        <begin position="412"/>
        <end position="553"/>
    </location>
</feature>
<dbReference type="SMART" id="SM00112">
    <property type="entry name" value="CA"/>
    <property type="match status" value="6"/>
</dbReference>
<proteinExistence type="predicted"/>
<dbReference type="CDD" id="cd11304">
    <property type="entry name" value="Cadherin_repeat"/>
    <property type="match status" value="5"/>
</dbReference>
<keyword evidence="6 9" id="KW-1133">Transmembrane helix</keyword>
<dbReference type="PANTHER" id="PTHR24025">
    <property type="entry name" value="DESMOGLEIN FAMILY MEMBER"/>
    <property type="match status" value="1"/>
</dbReference>
<evidence type="ECO:0000256" key="6">
    <source>
        <dbReference type="ARBA" id="ARBA00022989"/>
    </source>
</evidence>
<gene>
    <name evidence="12" type="ORF">MEDL_64367</name>
</gene>
<keyword evidence="7 9" id="KW-0472">Membrane</keyword>
<accession>A0A8S3V8G3</accession>
<comment type="subcellular location">
    <subcellularLocation>
        <location evidence="1">Membrane</location>
    </subcellularLocation>
</comment>
<dbReference type="SUPFAM" id="SSF49313">
    <property type="entry name" value="Cadherin-like"/>
    <property type="match status" value="7"/>
</dbReference>
<dbReference type="InterPro" id="IPR050971">
    <property type="entry name" value="Cadherin-domain_protein"/>
</dbReference>
<dbReference type="PROSITE" id="PS50268">
    <property type="entry name" value="CADHERIN_2"/>
    <property type="match status" value="5"/>
</dbReference>
<name>A0A8S3V8G3_MYTED</name>
<evidence type="ECO:0000259" key="11">
    <source>
        <dbReference type="PROSITE" id="PS50268"/>
    </source>
</evidence>
<feature type="domain" description="Cadherin" evidence="11">
    <location>
        <begin position="970"/>
        <end position="1072"/>
    </location>
</feature>
<dbReference type="GO" id="GO:0005509">
    <property type="term" value="F:calcium ion binding"/>
    <property type="evidence" value="ECO:0007669"/>
    <property type="project" value="UniProtKB-UniRule"/>
</dbReference>
<dbReference type="GO" id="GO:0007156">
    <property type="term" value="P:homophilic cell adhesion via plasma membrane adhesion molecules"/>
    <property type="evidence" value="ECO:0007669"/>
    <property type="project" value="InterPro"/>
</dbReference>
<keyword evidence="4 8" id="KW-0106">Calcium</keyword>
<evidence type="ECO:0000256" key="8">
    <source>
        <dbReference type="PROSITE-ProRule" id="PRU00043"/>
    </source>
</evidence>
<feature type="transmembrane region" description="Helical" evidence="9">
    <location>
        <begin position="1192"/>
        <end position="1214"/>
    </location>
</feature>
<organism evidence="12 13">
    <name type="scientific">Mytilus edulis</name>
    <name type="common">Blue mussel</name>
    <dbReference type="NCBI Taxonomy" id="6550"/>
    <lineage>
        <taxon>Eukaryota</taxon>
        <taxon>Metazoa</taxon>
        <taxon>Spiralia</taxon>
        <taxon>Lophotrochozoa</taxon>
        <taxon>Mollusca</taxon>
        <taxon>Bivalvia</taxon>
        <taxon>Autobranchia</taxon>
        <taxon>Pteriomorphia</taxon>
        <taxon>Mytilida</taxon>
        <taxon>Mytiloidea</taxon>
        <taxon>Mytilidae</taxon>
        <taxon>Mytilinae</taxon>
        <taxon>Mytilus</taxon>
    </lineage>
</organism>
<keyword evidence="2 9" id="KW-0812">Transmembrane</keyword>
<keyword evidence="5" id="KW-0130">Cell adhesion</keyword>
<evidence type="ECO:0000256" key="9">
    <source>
        <dbReference type="SAM" id="Phobius"/>
    </source>
</evidence>
<feature type="domain" description="Cadherin" evidence="11">
    <location>
        <begin position="783"/>
        <end position="866"/>
    </location>
</feature>
<feature type="domain" description="Cadherin" evidence="11">
    <location>
        <begin position="1073"/>
        <end position="1166"/>
    </location>
</feature>
<evidence type="ECO:0000256" key="3">
    <source>
        <dbReference type="ARBA" id="ARBA00022737"/>
    </source>
</evidence>
<dbReference type="PRINTS" id="PR00205">
    <property type="entry name" value="CADHERIN"/>
</dbReference>
<dbReference type="GO" id="GO:0005911">
    <property type="term" value="C:cell-cell junction"/>
    <property type="evidence" value="ECO:0007669"/>
    <property type="project" value="TreeGrafter"/>
</dbReference>
<protein>
    <recommendedName>
        <fullName evidence="11">Cadherin domain-containing protein</fullName>
    </recommendedName>
</protein>
<evidence type="ECO:0000256" key="4">
    <source>
        <dbReference type="ARBA" id="ARBA00022837"/>
    </source>
</evidence>
<reference evidence="12" key="1">
    <citation type="submission" date="2021-03" db="EMBL/GenBank/DDBJ databases">
        <authorList>
            <person name="Bekaert M."/>
        </authorList>
    </citation>
    <scope>NUCLEOTIDE SEQUENCE</scope>
</reference>
<evidence type="ECO:0000256" key="7">
    <source>
        <dbReference type="ARBA" id="ARBA00023136"/>
    </source>
</evidence>
<comment type="caution">
    <text evidence="12">The sequence shown here is derived from an EMBL/GenBank/DDBJ whole genome shotgun (WGS) entry which is preliminary data.</text>
</comment>
<dbReference type="InterPro" id="IPR002126">
    <property type="entry name" value="Cadherin-like_dom"/>
</dbReference>